<dbReference type="AlphaFoldDB" id="A0A8X6G0H0"/>
<accession>A0A8X6G0H0</accession>
<feature type="transmembrane region" description="Helical" evidence="1">
    <location>
        <begin position="72"/>
        <end position="91"/>
    </location>
</feature>
<sequence length="413" mass="47205">MHSFCNFNTRSSSLETFTIPLAEEPSYVIPNRRHSNSDIPMLLYKCLSWTGLVEEPTRHPLDRIIEITFKTILILVSLDWLISSGVSFHSLDWKTTTTNLAICVLVAGTYLAMYSKRDILTVALHNLGSSSNEKIINFNLIVICSMPVMLSTFRVIAHHNDSVSSQFETYEYTISNVWISIVLLSIKFLFYALVHPTFTSLVSLSYCIFCQLYCCQINSLTKKVLQFSPEEFSPTKQMDILVQKAKIDKLLESVQAIFSVPSFFLIAIYFLMCVSVIRNTIEVESFLSCVTVDVMLRPFIDFNCLFFMLWISSGVPVQMKKLKHAFSEKVRARLLYNRNLREIQPKGKLFGQSEFIFTGCDIILYKRSTLLTILGTLLIYTFFEIITKNQDKSLYSDLVSQSSPIINLTGVLL</sequence>
<organism evidence="2 3">
    <name type="scientific">Trichonephila clavata</name>
    <name type="common">Joro spider</name>
    <name type="synonym">Nephila clavata</name>
    <dbReference type="NCBI Taxonomy" id="2740835"/>
    <lineage>
        <taxon>Eukaryota</taxon>
        <taxon>Metazoa</taxon>
        <taxon>Ecdysozoa</taxon>
        <taxon>Arthropoda</taxon>
        <taxon>Chelicerata</taxon>
        <taxon>Arachnida</taxon>
        <taxon>Araneae</taxon>
        <taxon>Araneomorphae</taxon>
        <taxon>Entelegynae</taxon>
        <taxon>Araneoidea</taxon>
        <taxon>Nephilidae</taxon>
        <taxon>Trichonephila</taxon>
    </lineage>
</organism>
<keyword evidence="3" id="KW-1185">Reference proteome</keyword>
<keyword evidence="1" id="KW-0812">Transmembrane</keyword>
<reference evidence="2" key="1">
    <citation type="submission" date="2020-07" db="EMBL/GenBank/DDBJ databases">
        <title>Multicomponent nature underlies the extraordinary mechanical properties of spider dragline silk.</title>
        <authorList>
            <person name="Kono N."/>
            <person name="Nakamura H."/>
            <person name="Mori M."/>
            <person name="Yoshida Y."/>
            <person name="Ohtoshi R."/>
            <person name="Malay A.D."/>
            <person name="Moran D.A.P."/>
            <person name="Tomita M."/>
            <person name="Numata K."/>
            <person name="Arakawa K."/>
        </authorList>
    </citation>
    <scope>NUCLEOTIDE SEQUENCE</scope>
</reference>
<dbReference type="Proteomes" id="UP000887116">
    <property type="component" value="Unassembled WGS sequence"/>
</dbReference>
<keyword evidence="1" id="KW-1133">Transmembrane helix</keyword>
<keyword evidence="1" id="KW-0472">Membrane</keyword>
<name>A0A8X6G0H0_TRICU</name>
<feature type="transmembrane region" description="Helical" evidence="1">
    <location>
        <begin position="256"/>
        <end position="278"/>
    </location>
</feature>
<gene>
    <name evidence="2" type="primary">AVEN_213416_1</name>
    <name evidence="2" type="ORF">TNCT_669551</name>
</gene>
<evidence type="ECO:0000313" key="3">
    <source>
        <dbReference type="Proteomes" id="UP000887116"/>
    </source>
</evidence>
<feature type="transmembrane region" description="Helical" evidence="1">
    <location>
        <begin position="135"/>
        <end position="157"/>
    </location>
</feature>
<comment type="caution">
    <text evidence="2">The sequence shown here is derived from an EMBL/GenBank/DDBJ whole genome shotgun (WGS) entry which is preliminary data.</text>
</comment>
<feature type="transmembrane region" description="Helical" evidence="1">
    <location>
        <begin position="97"/>
        <end position="114"/>
    </location>
</feature>
<proteinExistence type="predicted"/>
<feature type="transmembrane region" description="Helical" evidence="1">
    <location>
        <begin position="298"/>
        <end position="317"/>
    </location>
</feature>
<evidence type="ECO:0000256" key="1">
    <source>
        <dbReference type="SAM" id="Phobius"/>
    </source>
</evidence>
<feature type="transmembrane region" description="Helical" evidence="1">
    <location>
        <begin position="177"/>
        <end position="194"/>
    </location>
</feature>
<evidence type="ECO:0000313" key="2">
    <source>
        <dbReference type="EMBL" id="GFQ92712.1"/>
    </source>
</evidence>
<dbReference type="OrthoDB" id="6460032at2759"/>
<dbReference type="EMBL" id="BMAO01014072">
    <property type="protein sequence ID" value="GFQ92712.1"/>
    <property type="molecule type" value="Genomic_DNA"/>
</dbReference>
<protein>
    <submittedName>
        <fullName evidence="2">Uncharacterized protein</fullName>
    </submittedName>
</protein>